<dbReference type="GO" id="GO:0005773">
    <property type="term" value="C:vacuole"/>
    <property type="evidence" value="ECO:0007669"/>
    <property type="project" value="UniProtKB-ARBA"/>
</dbReference>
<dbReference type="GO" id="GO:0051453">
    <property type="term" value="P:regulation of intracellular pH"/>
    <property type="evidence" value="ECO:0007669"/>
    <property type="project" value="TreeGrafter"/>
</dbReference>
<keyword evidence="6 7" id="KW-0472">Membrane</keyword>
<feature type="transmembrane region" description="Helical" evidence="7">
    <location>
        <begin position="386"/>
        <end position="404"/>
    </location>
</feature>
<name>A0A2P6TP97_CHLSO</name>
<feature type="transmembrane region" description="Helical" evidence="7">
    <location>
        <begin position="319"/>
        <end position="338"/>
    </location>
</feature>
<keyword evidence="4 7" id="KW-0812">Transmembrane</keyword>
<comment type="caution">
    <text evidence="9">The sequence shown here is derived from an EMBL/GenBank/DDBJ whole genome shotgun (WGS) entry which is preliminary data.</text>
</comment>
<comment type="subcellular location">
    <subcellularLocation>
        <location evidence="1">Endomembrane system</location>
        <topology evidence="1">Multi-pass membrane protein</topology>
    </subcellularLocation>
</comment>
<accession>A0A2P6TP97</accession>
<feature type="region of interest" description="Disordered" evidence="8">
    <location>
        <begin position="202"/>
        <end position="305"/>
    </location>
</feature>
<feature type="transmembrane region" description="Helical" evidence="7">
    <location>
        <begin position="131"/>
        <end position="154"/>
    </location>
</feature>
<dbReference type="SUPFAM" id="SSF103473">
    <property type="entry name" value="MFS general substrate transporter"/>
    <property type="match status" value="1"/>
</dbReference>
<dbReference type="AlphaFoldDB" id="A0A2P6TP97"/>
<dbReference type="GO" id="GO:0016020">
    <property type="term" value="C:membrane"/>
    <property type="evidence" value="ECO:0007669"/>
    <property type="project" value="UniProtKB-UniRule"/>
</dbReference>
<dbReference type="PANTHER" id="PTHR10981:SF0">
    <property type="entry name" value="BATTENIN"/>
    <property type="match status" value="1"/>
</dbReference>
<evidence type="ECO:0000313" key="10">
    <source>
        <dbReference type="Proteomes" id="UP000239899"/>
    </source>
</evidence>
<protein>
    <submittedName>
        <fullName evidence="9">Batten s disease Cln3 isoform B</fullName>
    </submittedName>
</protein>
<reference evidence="9 10" key="1">
    <citation type="journal article" date="2018" name="Plant J.">
        <title>Genome sequences of Chlorella sorokiniana UTEX 1602 and Micractinium conductrix SAG 241.80: implications to maltose excretion by a green alga.</title>
        <authorList>
            <person name="Arriola M.B."/>
            <person name="Velmurugan N."/>
            <person name="Zhang Y."/>
            <person name="Plunkett M.H."/>
            <person name="Hondzo H."/>
            <person name="Barney B.M."/>
        </authorList>
    </citation>
    <scope>NUCLEOTIDE SEQUENCE [LARGE SCALE GENOMIC DNA]</scope>
    <source>
        <strain evidence="10">UTEX 1602</strain>
    </source>
</reference>
<evidence type="ECO:0000313" key="9">
    <source>
        <dbReference type="EMBL" id="PRW51161.1"/>
    </source>
</evidence>
<evidence type="ECO:0000256" key="6">
    <source>
        <dbReference type="ARBA" id="ARBA00023136"/>
    </source>
</evidence>
<dbReference type="PRINTS" id="PR01315">
    <property type="entry name" value="BATTENIN"/>
</dbReference>
<dbReference type="InterPro" id="IPR003492">
    <property type="entry name" value="Battenin_disease_Cln3"/>
</dbReference>
<evidence type="ECO:0000256" key="3">
    <source>
        <dbReference type="ARBA" id="ARBA00022448"/>
    </source>
</evidence>
<dbReference type="OrthoDB" id="5965864at2759"/>
<feature type="transmembrane region" description="Helical" evidence="7">
    <location>
        <begin position="16"/>
        <end position="36"/>
    </location>
</feature>
<evidence type="ECO:0000256" key="1">
    <source>
        <dbReference type="ARBA" id="ARBA00004127"/>
    </source>
</evidence>
<sequence length="499" mass="54551">MAAQGGRHQEKRRNLAAFWLLGLINNSAYVIMLAGANQISAAAVGLVYLAAVGPSLLCKASVPYWFHLVRYRTRMQAVALLMTASYTTVALSSSRGWQLLGVVLASLQSGLGEASCLALTSHYRGRAAITMWSSGTGFAGVFGYAWVLLLHFLAGLSFTATLLLANATCAAWLAVYHLLLEAPEERAAQLWRHDSADWAGAAAASEGSLGGRAAEQQRRRQDGGGSRGGAPQVPLLAEAAGRDAVGEPDSSRAQEGGSEEQQRLLGGDEGASSDPQQAQQAQQSQQQQQQQLELGEGSEEWRPSKAGRMTWRERLQRTVALWPYMVPLFLVYFAEYAMQSGTWTAIGFPVTSEMARHRFYFYANWKYQMGVFLSRSSGMLYQASRTMLWAMPIMQVGWLVFFLLDAVHHWWYNYGLLLPCFMTGLLGGAVYVNAFTLISKEVPPQYREFPWALLHWQEFSLGAASLADSLGVALADVCGILIQGCLFKANGLEGADFAC</sequence>
<feature type="transmembrane region" description="Helical" evidence="7">
    <location>
        <begin position="42"/>
        <end position="65"/>
    </location>
</feature>
<keyword evidence="3" id="KW-0813">Transport</keyword>
<keyword evidence="5 7" id="KW-1133">Transmembrane helix</keyword>
<feature type="transmembrane region" description="Helical" evidence="7">
    <location>
        <begin position="416"/>
        <end position="438"/>
    </location>
</feature>
<proteinExistence type="inferred from homology"/>
<evidence type="ECO:0000256" key="7">
    <source>
        <dbReference type="RuleBase" id="RU361113"/>
    </source>
</evidence>
<dbReference type="STRING" id="3076.A0A2P6TP97"/>
<evidence type="ECO:0000256" key="4">
    <source>
        <dbReference type="ARBA" id="ARBA00022692"/>
    </source>
</evidence>
<dbReference type="PANTHER" id="PTHR10981">
    <property type="entry name" value="BATTENIN"/>
    <property type="match status" value="1"/>
</dbReference>
<dbReference type="Pfam" id="PF02487">
    <property type="entry name" value="CLN3"/>
    <property type="match status" value="1"/>
</dbReference>
<gene>
    <name evidence="9" type="ORF">C2E21_5611</name>
</gene>
<evidence type="ECO:0000256" key="8">
    <source>
        <dbReference type="SAM" id="MobiDB-lite"/>
    </source>
</evidence>
<dbReference type="Proteomes" id="UP000239899">
    <property type="component" value="Unassembled WGS sequence"/>
</dbReference>
<evidence type="ECO:0000256" key="5">
    <source>
        <dbReference type="ARBA" id="ARBA00022989"/>
    </source>
</evidence>
<organism evidence="9 10">
    <name type="scientific">Chlorella sorokiniana</name>
    <name type="common">Freshwater green alga</name>
    <dbReference type="NCBI Taxonomy" id="3076"/>
    <lineage>
        <taxon>Eukaryota</taxon>
        <taxon>Viridiplantae</taxon>
        <taxon>Chlorophyta</taxon>
        <taxon>core chlorophytes</taxon>
        <taxon>Trebouxiophyceae</taxon>
        <taxon>Chlorellales</taxon>
        <taxon>Chlorellaceae</taxon>
        <taxon>Chlorella clade</taxon>
        <taxon>Chlorella</taxon>
    </lineage>
</organism>
<evidence type="ECO:0000256" key="2">
    <source>
        <dbReference type="ARBA" id="ARBA00007467"/>
    </source>
</evidence>
<feature type="compositionally biased region" description="Low complexity" evidence="8">
    <location>
        <begin position="202"/>
        <end position="214"/>
    </location>
</feature>
<keyword evidence="10" id="KW-1185">Reference proteome</keyword>
<dbReference type="InterPro" id="IPR036259">
    <property type="entry name" value="MFS_trans_sf"/>
</dbReference>
<feature type="compositionally biased region" description="Low complexity" evidence="8">
    <location>
        <begin position="276"/>
        <end position="291"/>
    </location>
</feature>
<dbReference type="GO" id="GO:0012505">
    <property type="term" value="C:endomembrane system"/>
    <property type="evidence" value="ECO:0007669"/>
    <property type="project" value="UniProtKB-SubCell"/>
</dbReference>
<feature type="compositionally biased region" description="Basic and acidic residues" evidence="8">
    <location>
        <begin position="240"/>
        <end position="252"/>
    </location>
</feature>
<dbReference type="EMBL" id="LHPG02000010">
    <property type="protein sequence ID" value="PRW51161.1"/>
    <property type="molecule type" value="Genomic_DNA"/>
</dbReference>
<feature type="transmembrane region" description="Helical" evidence="7">
    <location>
        <begin position="160"/>
        <end position="180"/>
    </location>
</feature>
<comment type="similarity">
    <text evidence="2 7">Belongs to the battenin family.</text>
</comment>